<reference evidence="14 15" key="1">
    <citation type="submission" date="2018-08" db="EMBL/GenBank/DDBJ databases">
        <title>Aphanomyces genome sequencing and annotation.</title>
        <authorList>
            <person name="Minardi D."/>
            <person name="Oidtmann B."/>
            <person name="Van Der Giezen M."/>
            <person name="Studholme D.J."/>
        </authorList>
    </citation>
    <scope>NUCLEOTIDE SEQUENCE [LARGE SCALE GENOMIC DNA]</scope>
    <source>
        <strain evidence="14 15">NJM0002</strain>
    </source>
</reference>
<dbReference type="Pfam" id="PF17795">
    <property type="entry name" value="Vault_3"/>
    <property type="match status" value="1"/>
</dbReference>
<evidence type="ECO:0000256" key="7">
    <source>
        <dbReference type="PROSITE-ProRule" id="PRU00571"/>
    </source>
</evidence>
<accession>A0A3R6WJG6</accession>
<dbReference type="Gene3D" id="6.10.250.720">
    <property type="match status" value="1"/>
</dbReference>
<dbReference type="EMBL" id="QUSY01000698">
    <property type="protein sequence ID" value="RHY27832.1"/>
    <property type="molecule type" value="Genomic_DNA"/>
</dbReference>
<dbReference type="GO" id="GO:0005737">
    <property type="term" value="C:cytoplasm"/>
    <property type="evidence" value="ECO:0007669"/>
    <property type="project" value="UniProtKB-SubCell"/>
</dbReference>
<dbReference type="InterPro" id="IPR041134">
    <property type="entry name" value="Vault_2"/>
</dbReference>
<dbReference type="GO" id="GO:1990904">
    <property type="term" value="C:ribonucleoprotein complex"/>
    <property type="evidence" value="ECO:0007669"/>
    <property type="project" value="UniProtKB-UniRule"/>
</dbReference>
<dbReference type="PROSITE" id="PS51224">
    <property type="entry name" value="MVP"/>
    <property type="match status" value="5"/>
</dbReference>
<dbReference type="PANTHER" id="PTHR14165">
    <property type="entry name" value="MAJOR VAULT PROTEIN"/>
    <property type="match status" value="1"/>
</dbReference>
<feature type="domain" description="Major vault protein repeat" evidence="13">
    <location>
        <begin position="405"/>
        <end position="455"/>
    </location>
</feature>
<keyword evidence="5" id="KW-0539">Nucleus</keyword>
<evidence type="ECO:0000259" key="9">
    <source>
        <dbReference type="Pfam" id="PF01505"/>
    </source>
</evidence>
<feature type="coiled-coil region" evidence="8">
    <location>
        <begin position="703"/>
        <end position="747"/>
    </location>
</feature>
<evidence type="ECO:0008006" key="16">
    <source>
        <dbReference type="Google" id="ProtNLM"/>
    </source>
</evidence>
<dbReference type="InterPro" id="IPR041139">
    <property type="entry name" value="MVP_rep_dom"/>
</dbReference>
<dbReference type="InterPro" id="IPR039059">
    <property type="entry name" value="MVP"/>
</dbReference>
<gene>
    <name evidence="14" type="ORF">DYB32_006500</name>
</gene>
<feature type="domain" description="Major vault protein repeat" evidence="11">
    <location>
        <begin position="77"/>
        <end position="135"/>
    </location>
</feature>
<dbReference type="Proteomes" id="UP000285060">
    <property type="component" value="Unassembled WGS sequence"/>
</dbReference>
<keyword evidence="3 7" id="KW-0963">Cytoplasm</keyword>
<evidence type="ECO:0000256" key="1">
    <source>
        <dbReference type="ARBA" id="ARBA00004123"/>
    </source>
</evidence>
<dbReference type="InterPro" id="IPR021870">
    <property type="entry name" value="MVP_shoulder"/>
</dbReference>
<evidence type="ECO:0000313" key="15">
    <source>
        <dbReference type="Proteomes" id="UP000285060"/>
    </source>
</evidence>
<dbReference type="FunFam" id="2.30.30.560:FF:000001">
    <property type="entry name" value="major vault protein-like"/>
    <property type="match status" value="1"/>
</dbReference>
<dbReference type="Gene3D" id="2.30.30.620">
    <property type="match status" value="1"/>
</dbReference>
<evidence type="ECO:0000256" key="6">
    <source>
        <dbReference type="ARBA" id="ARBA00023274"/>
    </source>
</evidence>
<feature type="repeat" description="MVP" evidence="7">
    <location>
        <begin position="304"/>
        <end position="352"/>
    </location>
</feature>
<dbReference type="FunFam" id="2.30.30.570:FF:000001">
    <property type="entry name" value="major vault protein-like"/>
    <property type="match status" value="1"/>
</dbReference>
<dbReference type="PANTHER" id="PTHR14165:SF3">
    <property type="entry name" value="MAJOR VAULT PROTEIN"/>
    <property type="match status" value="1"/>
</dbReference>
<dbReference type="Gene3D" id="2.30.30.570">
    <property type="match status" value="2"/>
</dbReference>
<evidence type="ECO:0000256" key="4">
    <source>
        <dbReference type="ARBA" id="ARBA00022737"/>
    </source>
</evidence>
<dbReference type="Pfam" id="PF17794">
    <property type="entry name" value="Vault_2"/>
    <property type="match status" value="2"/>
</dbReference>
<dbReference type="InterPro" id="IPR002499">
    <property type="entry name" value="Vault_N"/>
</dbReference>
<feature type="domain" description="Major vault protein repeat" evidence="11">
    <location>
        <begin position="298"/>
        <end position="342"/>
    </location>
</feature>
<feature type="repeat" description="MVP" evidence="7">
    <location>
        <begin position="248"/>
        <end position="302"/>
    </location>
</feature>
<feature type="domain" description="Major vault protein repeat" evidence="9">
    <location>
        <begin position="351"/>
        <end position="394"/>
    </location>
</feature>
<dbReference type="InterPro" id="IPR041136">
    <property type="entry name" value="Vault_4"/>
</dbReference>
<dbReference type="InterPro" id="IPR043023">
    <property type="entry name" value="MVP_rep_sf"/>
</dbReference>
<comment type="subcellular location">
    <subcellularLocation>
        <location evidence="2 7">Cytoplasm</location>
    </subcellularLocation>
    <subcellularLocation>
        <location evidence="1">Nucleus</location>
    </subcellularLocation>
</comment>
<evidence type="ECO:0000259" key="11">
    <source>
        <dbReference type="Pfam" id="PF17794"/>
    </source>
</evidence>
<feature type="domain" description="Major vault protein shoulder" evidence="10">
    <location>
        <begin position="538"/>
        <end position="651"/>
    </location>
</feature>
<evidence type="ECO:0000256" key="2">
    <source>
        <dbReference type="ARBA" id="ARBA00004496"/>
    </source>
</evidence>
<dbReference type="FunFam" id="3.30.479.30:FF:000010">
    <property type="entry name" value="major vault protein-like"/>
    <property type="match status" value="1"/>
</dbReference>
<dbReference type="Gene3D" id="2.30.30.550">
    <property type="entry name" value="Major Vault Protein repeat"/>
    <property type="match status" value="4"/>
</dbReference>
<dbReference type="Gene3D" id="2.30.30.560">
    <property type="match status" value="2"/>
</dbReference>
<keyword evidence="8" id="KW-0175">Coiled coil</keyword>
<evidence type="ECO:0000256" key="3">
    <source>
        <dbReference type="ARBA" id="ARBA00022490"/>
    </source>
</evidence>
<feature type="repeat" description="MVP" evidence="7">
    <location>
        <begin position="195"/>
        <end position="247"/>
    </location>
</feature>
<dbReference type="InterPro" id="IPR036013">
    <property type="entry name" value="Band_7/SPFH_dom_sf"/>
</dbReference>
<dbReference type="CDD" id="cd08825">
    <property type="entry name" value="MVP_shoulder"/>
    <property type="match status" value="1"/>
</dbReference>
<feature type="domain" description="Major vault protein repeat" evidence="9">
    <location>
        <begin position="191"/>
        <end position="232"/>
    </location>
</feature>
<feature type="repeat" description="MVP" evidence="7">
    <location>
        <begin position="353"/>
        <end position="409"/>
    </location>
</feature>
<protein>
    <recommendedName>
        <fullName evidence="16">Major vault protein</fullName>
    </recommendedName>
</protein>
<evidence type="ECO:0000256" key="8">
    <source>
        <dbReference type="SAM" id="Coils"/>
    </source>
</evidence>
<evidence type="ECO:0000313" key="14">
    <source>
        <dbReference type="EMBL" id="RHY27832.1"/>
    </source>
</evidence>
<dbReference type="Pfam" id="PF17796">
    <property type="entry name" value="Vault_4"/>
    <property type="match status" value="1"/>
</dbReference>
<evidence type="ECO:0000259" key="10">
    <source>
        <dbReference type="Pfam" id="PF11978"/>
    </source>
</evidence>
<keyword evidence="15" id="KW-1185">Reference proteome</keyword>
<feature type="repeat" description="MVP" evidence="7">
    <location>
        <begin position="147"/>
        <end position="194"/>
    </location>
</feature>
<proteinExistence type="predicted"/>
<keyword evidence="6 7" id="KW-0687">Ribonucleoprotein</keyword>
<comment type="caution">
    <text evidence="14">The sequence shown here is derived from an EMBL/GenBank/DDBJ whole genome shotgun (WGS) entry which is preliminary data.</text>
</comment>
<feature type="domain" description="Major vault protein repeat" evidence="9">
    <location>
        <begin position="143"/>
        <end position="179"/>
    </location>
</feature>
<evidence type="ECO:0000259" key="13">
    <source>
        <dbReference type="Pfam" id="PF17796"/>
    </source>
</evidence>
<dbReference type="InterPro" id="IPR040989">
    <property type="entry name" value="Vault_3"/>
</dbReference>
<sequence>MVVPRRRLSRKISFPDFLAGSTTFLATMDDVSRVIRLPPYQYLHVLDTNINVTRVLSGPQTYTRQDHEKIVAGPFPMLIVPTQSFVVIENPVLKDTSGNVVVDQYGQAKLRHGEREIRIATAYPDPFPLYFGEVQAGAVNKLTVLDANSALRLRANRDFDAHVAGDEWQFAGPATYIPRVEEDVIGSITATVVKTNEALKLRAEKKCVDCFGNAREAGEEWLVRSPGMYLPRVDERIVGTVHATILTDKTSLYLRALRTFKDVYGIQRKAGEEWLVSAKMAETHVQDVHEAIVGTVQITTLTNRQYCVVVDPVVNGVPMLGTRELRKGEASFFLQPGESLEGAGIQDVCLLADDEAVLLQANERFVDEKPDGTTVVRDAGVKWMVYGPCEYIPPISVKVLEIRQAIPLDKNEGIYVRDTKSGNVRAVTGATYMLQPTEELWPKPMGDEIEDLLQMDSYVDDAAPVAKATRDPTRVVTFEVPHNTAMQVYDYSSTRSRIMFGPTLVMLSPEEQFTVIKLSGNVPKTPKAIKTLCLQLGPDFMRDQTSDHARLRLTIAYNWHFDVGNRDQATAARLFSVRDFVGDACKTLASRIRGAVAVETFDHFHKHSAQIIRTAIFGIDSTTGKLKPQLIFPANNLCITNVDIQSAEPVDAQTRDSLQKSVQLAIEITTQSQEAKAKAIAMKDEEEAKGLLVTQQLENQTNAEKARKQLVELTAQCAAVEAEGVAVAQAKARAQAAEIEAEAAVKQAKLRVEAQKIEHDSIMWRRKQEHELEVLHAKQMAELELAKKKELIAMEAEQFKRMIDAIGQDTMVAMARVGPDAQVKLLQALGLQGYLVTDGKSPVNLLTTAQDMIKNITATKD</sequence>
<dbReference type="GO" id="GO:0005634">
    <property type="term" value="C:nucleus"/>
    <property type="evidence" value="ECO:0007669"/>
    <property type="project" value="UniProtKB-SubCell"/>
</dbReference>
<feature type="domain" description="Major vault protein repeat" evidence="9">
    <location>
        <begin position="244"/>
        <end position="285"/>
    </location>
</feature>
<feature type="domain" description="Major vault protein repeat" evidence="12">
    <location>
        <begin position="475"/>
        <end position="536"/>
    </location>
</feature>
<dbReference type="InterPro" id="IPR043179">
    <property type="entry name" value="Vault_2_sf"/>
</dbReference>
<dbReference type="Pfam" id="PF11978">
    <property type="entry name" value="MVP_shoulder"/>
    <property type="match status" value="1"/>
</dbReference>
<name>A0A3R6WJG6_9STRA</name>
<keyword evidence="4" id="KW-0677">Repeat</keyword>
<evidence type="ECO:0000259" key="12">
    <source>
        <dbReference type="Pfam" id="PF17795"/>
    </source>
</evidence>
<evidence type="ECO:0000256" key="5">
    <source>
        <dbReference type="ARBA" id="ARBA00023242"/>
    </source>
</evidence>
<organism evidence="14 15">
    <name type="scientific">Aphanomyces invadans</name>
    <dbReference type="NCBI Taxonomy" id="157072"/>
    <lineage>
        <taxon>Eukaryota</taxon>
        <taxon>Sar</taxon>
        <taxon>Stramenopiles</taxon>
        <taxon>Oomycota</taxon>
        <taxon>Saprolegniomycetes</taxon>
        <taxon>Saprolegniales</taxon>
        <taxon>Verrucalvaceae</taxon>
        <taxon>Aphanomyces</taxon>
    </lineage>
</organism>
<dbReference type="AlphaFoldDB" id="A0A3R6WJG6"/>
<dbReference type="Gene3D" id="6.20.380.10">
    <property type="match status" value="1"/>
</dbReference>
<dbReference type="FunFam" id="2.30.30.570:FF:000002">
    <property type="entry name" value="Major vault protein-alpha"/>
    <property type="match status" value="1"/>
</dbReference>
<dbReference type="Gene3D" id="3.30.479.30">
    <property type="entry name" value="Band 7 domain"/>
    <property type="match status" value="1"/>
</dbReference>
<dbReference type="FunFam" id="2.30.30.550:FF:000001">
    <property type="entry name" value="major vault protein-like"/>
    <property type="match status" value="3"/>
</dbReference>
<dbReference type="Pfam" id="PF01505">
    <property type="entry name" value="Vault"/>
    <property type="match status" value="4"/>
</dbReference>
<dbReference type="VEuPathDB" id="FungiDB:H310_11412"/>